<evidence type="ECO:0000256" key="6">
    <source>
        <dbReference type="ARBA" id="ARBA00023054"/>
    </source>
</evidence>
<dbReference type="GO" id="GO:0008333">
    <property type="term" value="P:endosome to lysosome transport"/>
    <property type="evidence" value="ECO:0007669"/>
    <property type="project" value="TreeGrafter"/>
</dbReference>
<evidence type="ECO:0000256" key="10">
    <source>
        <dbReference type="SAM" id="MobiDB-lite"/>
    </source>
</evidence>
<dbReference type="InterPro" id="IPR010851">
    <property type="entry name" value="DEFL"/>
</dbReference>
<keyword evidence="3" id="KW-0929">Antimicrobial</keyword>
<keyword evidence="6 9" id="KW-0175">Coiled coil</keyword>
<dbReference type="GO" id="GO:0000149">
    <property type="term" value="F:SNARE binding"/>
    <property type="evidence" value="ECO:0007669"/>
    <property type="project" value="TreeGrafter"/>
</dbReference>
<proteinExistence type="inferred from homology"/>
<dbReference type="AlphaFoldDB" id="A0A8X8CI91"/>
<keyword evidence="7" id="KW-1015">Disulfide bond</keyword>
<reference evidence="11" key="1">
    <citation type="journal article" date="2020" name="bioRxiv">
        <title>Hybrid origin of Populus tomentosa Carr. identified through genome sequencing and phylogenomic analysis.</title>
        <authorList>
            <person name="An X."/>
            <person name="Gao K."/>
            <person name="Chen Z."/>
            <person name="Li J."/>
            <person name="Yang X."/>
            <person name="Yang X."/>
            <person name="Zhou J."/>
            <person name="Guo T."/>
            <person name="Zhao T."/>
            <person name="Huang S."/>
            <person name="Miao D."/>
            <person name="Khan W.U."/>
            <person name="Rao P."/>
            <person name="Ye M."/>
            <person name="Lei B."/>
            <person name="Liao W."/>
            <person name="Wang J."/>
            <person name="Ji L."/>
            <person name="Li Y."/>
            <person name="Guo B."/>
            <person name="Mustafa N.S."/>
            <person name="Li S."/>
            <person name="Yun Q."/>
            <person name="Keller S.R."/>
            <person name="Mao J."/>
            <person name="Zhang R."/>
            <person name="Strauss S.H."/>
        </authorList>
    </citation>
    <scope>NUCLEOTIDE SEQUENCE</scope>
    <source>
        <strain evidence="11">GM15</strain>
        <tissue evidence="11">Leaf</tissue>
    </source>
</reference>
<dbReference type="InterPro" id="IPR017246">
    <property type="entry name" value="Snapin"/>
</dbReference>
<evidence type="ECO:0000256" key="7">
    <source>
        <dbReference type="ARBA" id="ARBA00023157"/>
    </source>
</evidence>
<feature type="coiled-coil region" evidence="9">
    <location>
        <begin position="52"/>
        <end position="79"/>
    </location>
</feature>
<dbReference type="GO" id="GO:0031083">
    <property type="term" value="C:BLOC-1 complex"/>
    <property type="evidence" value="ECO:0007669"/>
    <property type="project" value="InterPro"/>
</dbReference>
<dbReference type="EMBL" id="JAAWWB010000022">
    <property type="protein sequence ID" value="KAG6755494.1"/>
    <property type="molecule type" value="Genomic_DNA"/>
</dbReference>
<dbReference type="GO" id="GO:0031640">
    <property type="term" value="P:killing of cells of another organism"/>
    <property type="evidence" value="ECO:0007669"/>
    <property type="project" value="UniProtKB-KW"/>
</dbReference>
<dbReference type="GO" id="GO:0007040">
    <property type="term" value="P:lysosome organization"/>
    <property type="evidence" value="ECO:0007669"/>
    <property type="project" value="TreeGrafter"/>
</dbReference>
<dbReference type="GO" id="GO:0099078">
    <property type="term" value="C:BORC complex"/>
    <property type="evidence" value="ECO:0007669"/>
    <property type="project" value="TreeGrafter"/>
</dbReference>
<dbReference type="Pfam" id="PF14712">
    <property type="entry name" value="Snapin_Pallidin"/>
    <property type="match status" value="1"/>
</dbReference>
<evidence type="ECO:0000256" key="8">
    <source>
        <dbReference type="ARBA" id="ARBA00033330"/>
    </source>
</evidence>
<dbReference type="GO" id="GO:0050832">
    <property type="term" value="P:defense response to fungus"/>
    <property type="evidence" value="ECO:0007669"/>
    <property type="project" value="UniProtKB-KW"/>
</dbReference>
<protein>
    <recommendedName>
        <fullName evidence="8">Biogenesis of lysosome-related organelles complex 1 subunit 7</fullName>
    </recommendedName>
</protein>
<feature type="region of interest" description="Disordered" evidence="10">
    <location>
        <begin position="1"/>
        <end position="33"/>
    </location>
</feature>
<dbReference type="PANTHER" id="PTHR31305:SF2">
    <property type="entry name" value="SNARE-ASSOCIATED PROTEIN SNAPIN"/>
    <property type="match status" value="1"/>
</dbReference>
<evidence type="ECO:0000313" key="11">
    <source>
        <dbReference type="EMBL" id="KAG6755494.1"/>
    </source>
</evidence>
<name>A0A8X8CI91_POPTO</name>
<feature type="compositionally biased region" description="Polar residues" evidence="10">
    <location>
        <begin position="1"/>
        <end position="19"/>
    </location>
</feature>
<accession>A0A8X8CI91</accession>
<evidence type="ECO:0000256" key="2">
    <source>
        <dbReference type="ARBA" id="ARBA00006722"/>
    </source>
</evidence>
<gene>
    <name evidence="11" type="ORF">POTOM_041320</name>
</gene>
<dbReference type="Pfam" id="PF07333">
    <property type="entry name" value="SLR1-BP"/>
    <property type="match status" value="1"/>
</dbReference>
<comment type="caution">
    <text evidence="11">The sequence shown here is derived from an EMBL/GenBank/DDBJ whole genome shotgun (WGS) entry which is preliminary data.</text>
</comment>
<evidence type="ECO:0000256" key="9">
    <source>
        <dbReference type="SAM" id="Coils"/>
    </source>
</evidence>
<evidence type="ECO:0000256" key="5">
    <source>
        <dbReference type="ARBA" id="ARBA00022821"/>
    </source>
</evidence>
<dbReference type="GO" id="GO:0006886">
    <property type="term" value="P:intracellular protein transport"/>
    <property type="evidence" value="ECO:0007669"/>
    <property type="project" value="InterPro"/>
</dbReference>
<keyword evidence="5" id="KW-0611">Plant defense</keyword>
<evidence type="ECO:0000256" key="4">
    <source>
        <dbReference type="ARBA" id="ARBA00022577"/>
    </source>
</evidence>
<dbReference type="InterPro" id="IPR028119">
    <property type="entry name" value="Snapin/Pallidin/Snn1"/>
</dbReference>
<dbReference type="GO" id="GO:0032418">
    <property type="term" value="P:lysosome localization"/>
    <property type="evidence" value="ECO:0007669"/>
    <property type="project" value="TreeGrafter"/>
</dbReference>
<comment type="similarity">
    <text evidence="2">Belongs to the DEFL family.</text>
</comment>
<evidence type="ECO:0000256" key="3">
    <source>
        <dbReference type="ARBA" id="ARBA00022529"/>
    </source>
</evidence>
<dbReference type="PANTHER" id="PTHR31305">
    <property type="entry name" value="SNARE-ASSOCIATED PROTEIN SNAPIN"/>
    <property type="match status" value="1"/>
</dbReference>
<sequence length="212" mass="22988">MDPSVSTGENPDSNENNPQDSESESNNSRSDALGKALSTMLANVIKDLDSKAQDTLNSQDKLNSAIDRLTRELDQLLEDAPLPFIMQHAAKISGVRKRVSSLNSVLKSIQKRVDNIDRLLSVGMLQVGYNLQGRQLWTAHRNTSTSPEGSGEEENVEGGSSLVMGDEKLWGGGCNDSQCHAACVQKRPAEGAHGFCLTIENPNDSCICRFPC</sequence>
<evidence type="ECO:0000256" key="1">
    <source>
        <dbReference type="ARBA" id="ARBA00006111"/>
    </source>
</evidence>
<comment type="similarity">
    <text evidence="1">Belongs to the SNAPIN family.</text>
</comment>
<dbReference type="Proteomes" id="UP000886885">
    <property type="component" value="Chromosome 11D"/>
</dbReference>
<keyword evidence="12" id="KW-1185">Reference proteome</keyword>
<keyword evidence="4" id="KW-0295">Fungicide</keyword>
<dbReference type="OrthoDB" id="5399166at2759"/>
<evidence type="ECO:0000313" key="12">
    <source>
        <dbReference type="Proteomes" id="UP000886885"/>
    </source>
</evidence>
<organism evidence="11 12">
    <name type="scientific">Populus tomentosa</name>
    <name type="common">Chinese white poplar</name>
    <dbReference type="NCBI Taxonomy" id="118781"/>
    <lineage>
        <taxon>Eukaryota</taxon>
        <taxon>Viridiplantae</taxon>
        <taxon>Streptophyta</taxon>
        <taxon>Embryophyta</taxon>
        <taxon>Tracheophyta</taxon>
        <taxon>Spermatophyta</taxon>
        <taxon>Magnoliopsida</taxon>
        <taxon>eudicotyledons</taxon>
        <taxon>Gunneridae</taxon>
        <taxon>Pentapetalae</taxon>
        <taxon>rosids</taxon>
        <taxon>fabids</taxon>
        <taxon>Malpighiales</taxon>
        <taxon>Salicaceae</taxon>
        <taxon>Saliceae</taxon>
        <taxon>Populus</taxon>
    </lineage>
</organism>